<dbReference type="InterPro" id="IPR009061">
    <property type="entry name" value="DNA-bd_dom_put_sf"/>
</dbReference>
<protein>
    <recommendedName>
        <fullName evidence="1">Helix-turn-helix domain-containing protein</fullName>
    </recommendedName>
</protein>
<evidence type="ECO:0000259" key="1">
    <source>
        <dbReference type="Pfam" id="PF12728"/>
    </source>
</evidence>
<feature type="domain" description="Helix-turn-helix" evidence="1">
    <location>
        <begin position="8"/>
        <end position="58"/>
    </location>
</feature>
<gene>
    <name evidence="2" type="ORF">MANY_28040</name>
</gene>
<evidence type="ECO:0000313" key="3">
    <source>
        <dbReference type="Proteomes" id="UP000467249"/>
    </source>
</evidence>
<evidence type="ECO:0000313" key="2">
    <source>
        <dbReference type="EMBL" id="BBZ77467.1"/>
    </source>
</evidence>
<name>A0A6N4WB98_9MYCO</name>
<accession>A0A6N4WB98</accession>
<dbReference type="InterPro" id="IPR041657">
    <property type="entry name" value="HTH_17"/>
</dbReference>
<dbReference type="Pfam" id="PF12728">
    <property type="entry name" value="HTH_17"/>
    <property type="match status" value="1"/>
</dbReference>
<proteinExistence type="predicted"/>
<dbReference type="SUPFAM" id="SSF46955">
    <property type="entry name" value="Putative DNA-binding domain"/>
    <property type="match status" value="1"/>
</dbReference>
<dbReference type="AlphaFoldDB" id="A0A6N4WB98"/>
<sequence length="69" mass="7733">MTATPARLRTKAAAEYLGGVPEDTLRYWRYAGTGPCSYRLGRRCYYDLADLDSWIAAQKVTTQRGGVNE</sequence>
<dbReference type="EMBL" id="AP022620">
    <property type="protein sequence ID" value="BBZ77467.1"/>
    <property type="molecule type" value="Genomic_DNA"/>
</dbReference>
<organism evidence="2 3">
    <name type="scientific">Mycolicibacterium anyangense</name>
    <dbReference type="NCBI Taxonomy" id="1431246"/>
    <lineage>
        <taxon>Bacteria</taxon>
        <taxon>Bacillati</taxon>
        <taxon>Actinomycetota</taxon>
        <taxon>Actinomycetes</taxon>
        <taxon>Mycobacteriales</taxon>
        <taxon>Mycobacteriaceae</taxon>
        <taxon>Mycolicibacterium</taxon>
    </lineage>
</organism>
<dbReference type="KEGG" id="many:MANY_28040"/>
<reference evidence="2 3" key="1">
    <citation type="journal article" date="2019" name="Emerg. Microbes Infect.">
        <title>Comprehensive subspecies identification of 175 nontuberculous mycobacteria species based on 7547 genomic profiles.</title>
        <authorList>
            <person name="Matsumoto Y."/>
            <person name="Kinjo T."/>
            <person name="Motooka D."/>
            <person name="Nabeya D."/>
            <person name="Jung N."/>
            <person name="Uechi K."/>
            <person name="Horii T."/>
            <person name="Iida T."/>
            <person name="Fujita J."/>
            <person name="Nakamura S."/>
        </authorList>
    </citation>
    <scope>NUCLEOTIDE SEQUENCE [LARGE SCALE GENOMIC DNA]</scope>
    <source>
        <strain evidence="2 3">JCM 30275</strain>
    </source>
</reference>
<dbReference type="Proteomes" id="UP000467249">
    <property type="component" value="Chromosome"/>
</dbReference>
<keyword evidence="3" id="KW-1185">Reference proteome</keyword>